<evidence type="ECO:0000313" key="1">
    <source>
        <dbReference type="EMBL" id="ATC81547.1"/>
    </source>
</evidence>
<accession>A0ACA8DUD9</accession>
<proteinExistence type="predicted"/>
<gene>
    <name evidence="1" type="primary">fliS</name>
    <name evidence="1" type="ORF">PAGA_a1084</name>
</gene>
<keyword evidence="2" id="KW-1185">Reference proteome</keyword>
<keyword evidence="1" id="KW-0282">Flagellum</keyword>
<dbReference type="Proteomes" id="UP000217277">
    <property type="component" value="Chromosome I"/>
</dbReference>
<name>A0ACA8DUD9_9GAMM</name>
<keyword evidence="1" id="KW-0966">Cell projection</keyword>
<reference evidence="1" key="1">
    <citation type="submission" date="2015-03" db="EMBL/GenBank/DDBJ databases">
        <authorList>
            <person name="Xie B.-B."/>
            <person name="Rong J.-C."/>
            <person name="Qin Q.-L."/>
            <person name="Zhang Y.-Z."/>
        </authorList>
    </citation>
    <scope>NUCLEOTIDE SEQUENCE</scope>
    <source>
        <strain evidence="1">DSM 14585</strain>
    </source>
</reference>
<sequence>MNLRVNTYQKAQKELSLTDADPHKVIQILMRELLTQVYQAKVFMGRSEIEAKNNSIKKAIGIIGGLKGGLNFEQGGEIASNLDSLYDYLVIRLSDANTQNSIEILDEINELFSPIKEAWDGISEEDKQKGFALIEKSGA</sequence>
<evidence type="ECO:0000313" key="2">
    <source>
        <dbReference type="Proteomes" id="UP000217277"/>
    </source>
</evidence>
<organism evidence="1 2">
    <name type="scientific">Pseudoalteromonas agarivorans DSM 14585</name>
    <dbReference type="NCBI Taxonomy" id="1312369"/>
    <lineage>
        <taxon>Bacteria</taxon>
        <taxon>Pseudomonadati</taxon>
        <taxon>Pseudomonadota</taxon>
        <taxon>Gammaproteobacteria</taxon>
        <taxon>Alteromonadales</taxon>
        <taxon>Pseudoalteromonadaceae</taxon>
        <taxon>Pseudoalteromonas</taxon>
    </lineage>
</organism>
<keyword evidence="1" id="KW-0969">Cilium</keyword>
<protein>
    <submittedName>
        <fullName evidence="1">Flagellar protein FliS</fullName>
    </submittedName>
</protein>
<dbReference type="EMBL" id="CP011011">
    <property type="protein sequence ID" value="ATC81547.1"/>
    <property type="molecule type" value="Genomic_DNA"/>
</dbReference>